<dbReference type="EMBL" id="CM017617">
    <property type="protein sequence ID" value="TYI13332.1"/>
    <property type="molecule type" value="Genomic_DNA"/>
</dbReference>
<evidence type="ECO:0000313" key="2">
    <source>
        <dbReference type="Proteomes" id="UP000322667"/>
    </source>
</evidence>
<organism evidence="1 2">
    <name type="scientific">Gossypium tomentosum</name>
    <name type="common">Hawaiian cotton</name>
    <name type="synonym">Gossypium sandvicense</name>
    <dbReference type="NCBI Taxonomy" id="34277"/>
    <lineage>
        <taxon>Eukaryota</taxon>
        <taxon>Viridiplantae</taxon>
        <taxon>Streptophyta</taxon>
        <taxon>Embryophyta</taxon>
        <taxon>Tracheophyta</taxon>
        <taxon>Spermatophyta</taxon>
        <taxon>Magnoliopsida</taxon>
        <taxon>eudicotyledons</taxon>
        <taxon>Gunneridae</taxon>
        <taxon>Pentapetalae</taxon>
        <taxon>rosids</taxon>
        <taxon>malvids</taxon>
        <taxon>Malvales</taxon>
        <taxon>Malvaceae</taxon>
        <taxon>Malvoideae</taxon>
        <taxon>Gossypium</taxon>
    </lineage>
</organism>
<gene>
    <name evidence="1" type="ORF">ES332_A08G051400v1</name>
</gene>
<sequence>MFHKKKRSPFSLSLSHPFPLLPVSVAEPVAERYTGGGGDMGGAASVGWSKVPRCSAPSVCLLFFSDFGYWA</sequence>
<protein>
    <submittedName>
        <fullName evidence="1">Uncharacterized protein</fullName>
    </submittedName>
</protein>
<keyword evidence="2" id="KW-1185">Reference proteome</keyword>
<accession>A0A5D2PBX3</accession>
<dbReference type="AlphaFoldDB" id="A0A5D2PBX3"/>
<reference evidence="1 2" key="1">
    <citation type="submission" date="2019-07" db="EMBL/GenBank/DDBJ databases">
        <title>WGS assembly of Gossypium tomentosum.</title>
        <authorList>
            <person name="Chen Z.J."/>
            <person name="Sreedasyam A."/>
            <person name="Ando A."/>
            <person name="Song Q."/>
            <person name="De L."/>
            <person name="Hulse-Kemp A."/>
            <person name="Ding M."/>
            <person name="Ye W."/>
            <person name="Kirkbride R."/>
            <person name="Jenkins J."/>
            <person name="Plott C."/>
            <person name="Lovell J."/>
            <person name="Lin Y.-M."/>
            <person name="Vaughn R."/>
            <person name="Liu B."/>
            <person name="Li W."/>
            <person name="Simpson S."/>
            <person name="Scheffler B."/>
            <person name="Saski C."/>
            <person name="Grover C."/>
            <person name="Hu G."/>
            <person name="Conover J."/>
            <person name="Carlson J."/>
            <person name="Shu S."/>
            <person name="Boston L."/>
            <person name="Williams M."/>
            <person name="Peterson D."/>
            <person name="Mcgee K."/>
            <person name="Jones D."/>
            <person name="Wendel J."/>
            <person name="Stelly D."/>
            <person name="Grimwood J."/>
            <person name="Schmutz J."/>
        </authorList>
    </citation>
    <scope>NUCLEOTIDE SEQUENCE [LARGE SCALE GENOMIC DNA]</scope>
    <source>
        <strain evidence="1">7179.01</strain>
    </source>
</reference>
<name>A0A5D2PBX3_GOSTO</name>
<evidence type="ECO:0000313" key="1">
    <source>
        <dbReference type="EMBL" id="TYI13332.1"/>
    </source>
</evidence>
<dbReference type="Proteomes" id="UP000322667">
    <property type="component" value="Chromosome A08"/>
</dbReference>
<proteinExistence type="predicted"/>